<evidence type="ECO:0000256" key="1">
    <source>
        <dbReference type="SAM" id="Phobius"/>
    </source>
</evidence>
<evidence type="ECO:0000313" key="3">
    <source>
        <dbReference type="Proteomes" id="UP000239250"/>
    </source>
</evidence>
<keyword evidence="1" id="KW-0812">Transmembrane</keyword>
<sequence>MIDFKNFGKEITKYFSDNVQYEKYDLFYDFFFFEQGINKSYLEKKNIDPNAEIEEQKTYALKKDDVKSFYNYAVRGIADDGFKFSGLEDFIKGDFNFKQMYIAGILEKYFIKYSSNYLIMSTTPIDKNRGDWAEYESGRKTIEYLSYFNLYNGLWTFYTKNLGFYYDEIWFAPASDSKIYLEEQKNMFLGYPEYGLQLDDQGIVAKNTTSNYMKPWYYIAILFAISILSFIIALFKFKKYDFK</sequence>
<dbReference type="AlphaFoldDB" id="A0A2S0NLB4"/>
<proteinExistence type="predicted"/>
<keyword evidence="1" id="KW-1133">Transmembrane helix</keyword>
<accession>A0A2S0NLB4</accession>
<protein>
    <submittedName>
        <fullName evidence="2">Uncharacterized protein</fullName>
    </submittedName>
</protein>
<dbReference type="EMBL" id="CP027019">
    <property type="protein sequence ID" value="AVP49792.1"/>
    <property type="molecule type" value="Genomic_DNA"/>
</dbReference>
<keyword evidence="1" id="KW-0472">Membrane</keyword>
<evidence type="ECO:0000313" key="2">
    <source>
        <dbReference type="EMBL" id="AVP49792.1"/>
    </source>
</evidence>
<reference evidence="3" key="1">
    <citation type="submission" date="2018-02" db="EMBL/GenBank/DDBJ databases">
        <title>Firefly genomes illuminate parallel origins of bioluminescence in beetles.</title>
        <authorList>
            <person name="Fallon T.R."/>
            <person name="Lower S.E.S."/>
            <person name="Behringer M."/>
            <person name="Weng J.-K."/>
        </authorList>
    </citation>
    <scope>NUCLEOTIDE SEQUENCE [LARGE SCALE GENOMIC DNA]</scope>
</reference>
<dbReference type="Proteomes" id="UP000239250">
    <property type="component" value="Chromosome"/>
</dbReference>
<gene>
    <name evidence="2" type="ORF">C5T88_01205</name>
</gene>
<feature type="transmembrane region" description="Helical" evidence="1">
    <location>
        <begin position="216"/>
        <end position="235"/>
    </location>
</feature>
<name>A0A2S0NLB4_9MOLU</name>
<organism evidence="2 3">
    <name type="scientific">Williamsoniiplasma luminosum</name>
    <dbReference type="NCBI Taxonomy" id="214888"/>
    <lineage>
        <taxon>Bacteria</taxon>
        <taxon>Bacillati</taxon>
        <taxon>Mycoplasmatota</taxon>
        <taxon>Mollicutes</taxon>
        <taxon>Entomoplasmatales</taxon>
        <taxon>Williamsoniiplasma</taxon>
    </lineage>
</organism>